<feature type="transmembrane region" description="Helical" evidence="1">
    <location>
        <begin position="12"/>
        <end position="36"/>
    </location>
</feature>
<dbReference type="Proteomes" id="UP000594463">
    <property type="component" value="Chromosome"/>
</dbReference>
<dbReference type="EMBL" id="CP065383">
    <property type="protein sequence ID" value="QPM68279.1"/>
    <property type="molecule type" value="Genomic_DNA"/>
</dbReference>
<sequence>MLRGNRMKKNYSIRLFTYTALFAALAVLGSFVHFPIGPVKVFPFQHAINVAAGIMIGPWYGMVAAFLAALVRLMMGTGTVFAFPGGIPGVLVVGALYHYFFRRDWVGFLEPIGTVLVGATLSAYLVAPWMEMSATLSFFQISFLFSSFPGSIIGFLLIKVLRKLPWLNIELFNGGE</sequence>
<dbReference type="AlphaFoldDB" id="A0A7T1ALV9"/>
<keyword evidence="3" id="KW-1185">Reference proteome</keyword>
<dbReference type="NCBIfam" id="TIGR02359">
    <property type="entry name" value="thiW"/>
    <property type="match status" value="1"/>
</dbReference>
<keyword evidence="1" id="KW-1133">Transmembrane helix</keyword>
<name>A0A7T1ALV9_ATRLM</name>
<feature type="transmembrane region" description="Helical" evidence="1">
    <location>
        <begin position="105"/>
        <end position="126"/>
    </location>
</feature>
<evidence type="ECO:0000313" key="3">
    <source>
        <dbReference type="Proteomes" id="UP000594463"/>
    </source>
</evidence>
<feature type="transmembrane region" description="Helical" evidence="1">
    <location>
        <begin position="78"/>
        <end position="99"/>
    </location>
</feature>
<keyword evidence="1" id="KW-0812">Transmembrane</keyword>
<protein>
    <recommendedName>
        <fullName evidence="4">Energy coupling factor transporter S component ThiW</fullName>
    </recommendedName>
</protein>
<keyword evidence="1" id="KW-0472">Membrane</keyword>
<proteinExistence type="predicted"/>
<dbReference type="Gene3D" id="1.10.1760.20">
    <property type="match status" value="1"/>
</dbReference>
<feature type="transmembrane region" description="Helical" evidence="1">
    <location>
        <begin position="138"/>
        <end position="158"/>
    </location>
</feature>
<dbReference type="Pfam" id="PF09512">
    <property type="entry name" value="ThiW"/>
    <property type="match status" value="1"/>
</dbReference>
<accession>A0A7T1ALV9</accession>
<feature type="transmembrane region" description="Helical" evidence="1">
    <location>
        <begin position="48"/>
        <end position="71"/>
    </location>
</feature>
<dbReference type="PIRSF" id="PIRSF024534">
    <property type="entry name" value="ThiW"/>
    <property type="match status" value="1"/>
</dbReference>
<reference evidence="2 3" key="1">
    <citation type="journal article" date="2021" name="Nat. Commun.">
        <title>Isolation of a member of the candidate phylum Atribacteria reveals a unique cell membrane structure.</title>
        <authorList>
            <person name="Taiki K."/>
            <person name="Nobu M.K."/>
            <person name="Kusada H."/>
            <person name="Meng X.-Y."/>
            <person name="Hosoki N."/>
            <person name="Uematsu K."/>
            <person name="Yoshioka H."/>
            <person name="Kamagata Y."/>
            <person name="Tamaki H."/>
        </authorList>
    </citation>
    <scope>NUCLEOTIDE SEQUENCE [LARGE SCALE GENOMIC DNA]</scope>
    <source>
        <strain evidence="2 3">RT761</strain>
    </source>
</reference>
<gene>
    <name evidence="2" type="ORF">RT761_01497</name>
</gene>
<dbReference type="InterPro" id="IPR012652">
    <property type="entry name" value="ThiW"/>
</dbReference>
<evidence type="ECO:0000256" key="1">
    <source>
        <dbReference type="SAM" id="Phobius"/>
    </source>
</evidence>
<dbReference type="KEGG" id="alam:RT761_01497"/>
<evidence type="ECO:0000313" key="2">
    <source>
        <dbReference type="EMBL" id="QPM68279.1"/>
    </source>
</evidence>
<evidence type="ECO:0008006" key="4">
    <source>
        <dbReference type="Google" id="ProtNLM"/>
    </source>
</evidence>
<organism evidence="2 3">
    <name type="scientific">Atribacter laminatus</name>
    <dbReference type="NCBI Taxonomy" id="2847778"/>
    <lineage>
        <taxon>Bacteria</taxon>
        <taxon>Pseudomonadati</taxon>
        <taxon>Atribacterota</taxon>
        <taxon>Atribacteria</taxon>
        <taxon>Atribacterales</taxon>
        <taxon>Atribacteraceae</taxon>
        <taxon>Atribacter</taxon>
    </lineage>
</organism>